<evidence type="ECO:0000313" key="2">
    <source>
        <dbReference type="Proteomes" id="UP000696573"/>
    </source>
</evidence>
<name>A0A9N9VQK6_9HYPO</name>
<gene>
    <name evidence="1" type="ORF">CRHIZ90672A_00003821</name>
</gene>
<dbReference type="AlphaFoldDB" id="A0A9N9VQK6"/>
<comment type="caution">
    <text evidence="1">The sequence shown here is derived from an EMBL/GenBank/DDBJ whole genome shotgun (WGS) entry which is preliminary data.</text>
</comment>
<accession>A0A9N9VQK6</accession>
<proteinExistence type="predicted"/>
<organism evidence="1 2">
    <name type="scientific">Clonostachys rhizophaga</name>
    <dbReference type="NCBI Taxonomy" id="160324"/>
    <lineage>
        <taxon>Eukaryota</taxon>
        <taxon>Fungi</taxon>
        <taxon>Dikarya</taxon>
        <taxon>Ascomycota</taxon>
        <taxon>Pezizomycotina</taxon>
        <taxon>Sordariomycetes</taxon>
        <taxon>Hypocreomycetidae</taxon>
        <taxon>Hypocreales</taxon>
        <taxon>Bionectriaceae</taxon>
        <taxon>Clonostachys</taxon>
    </lineage>
</organism>
<protein>
    <submittedName>
        <fullName evidence="1">Uncharacterized protein</fullName>
    </submittedName>
</protein>
<evidence type="ECO:0000313" key="1">
    <source>
        <dbReference type="EMBL" id="CAH0027291.1"/>
    </source>
</evidence>
<reference evidence="1" key="1">
    <citation type="submission" date="2021-10" db="EMBL/GenBank/DDBJ databases">
        <authorList>
            <person name="Piombo E."/>
        </authorList>
    </citation>
    <scope>NUCLEOTIDE SEQUENCE</scope>
</reference>
<dbReference type="EMBL" id="CABFNQ020000726">
    <property type="protein sequence ID" value="CAH0027291.1"/>
    <property type="molecule type" value="Genomic_DNA"/>
</dbReference>
<sequence>MYDEIAFQEERIMPLSGILLLLSELGHAQVPTPQLYRHRSRPEVHGLLSLRLPIGVWQGKLVSVDNTGKQDSLLKVADVAANAASSAGAEADEVGLQVLALFSQPPLGDVGFGLGEDFGITVRHPGGNRYRRIGGDEITENVAALGGSSARQTKGSRRGDAERLVKTSAEVGKMLHLVVGCNHLVSVQNSVNFLTELGHAFGILKKPEHDVIHGNSGSV</sequence>
<keyword evidence="2" id="KW-1185">Reference proteome</keyword>
<dbReference type="Proteomes" id="UP000696573">
    <property type="component" value="Unassembled WGS sequence"/>
</dbReference>